<dbReference type="InterPro" id="IPR045150">
    <property type="entry name" value="CYB561D1/2"/>
</dbReference>
<evidence type="ECO:0000256" key="9">
    <source>
        <dbReference type="ARBA" id="ARBA00023004"/>
    </source>
</evidence>
<feature type="transmembrane region" description="Helical" evidence="12">
    <location>
        <begin position="147"/>
        <end position="171"/>
    </location>
</feature>
<keyword evidence="4" id="KW-0349">Heme</keyword>
<reference evidence="14 15" key="1">
    <citation type="submission" date="2018-03" db="EMBL/GenBank/DDBJ databases">
        <authorList>
            <person name="Guldener U."/>
        </authorList>
    </citation>
    <scope>NUCLEOTIDE SEQUENCE [LARGE SCALE GENOMIC DNA]</scope>
    <source>
        <strain evidence="14 15">NBRC100155</strain>
    </source>
</reference>
<evidence type="ECO:0000256" key="11">
    <source>
        <dbReference type="SAM" id="MobiDB-lite"/>
    </source>
</evidence>
<dbReference type="Gene3D" id="1.20.120.1770">
    <property type="match status" value="1"/>
</dbReference>
<dbReference type="Proteomes" id="UP000324022">
    <property type="component" value="Unassembled WGS sequence"/>
</dbReference>
<comment type="cofactor">
    <cofactor evidence="1">
        <name>heme b</name>
        <dbReference type="ChEBI" id="CHEBI:60344"/>
    </cofactor>
</comment>
<dbReference type="GO" id="GO:0016020">
    <property type="term" value="C:membrane"/>
    <property type="evidence" value="ECO:0007669"/>
    <property type="project" value="UniProtKB-SubCell"/>
</dbReference>
<evidence type="ECO:0000256" key="12">
    <source>
        <dbReference type="SAM" id="Phobius"/>
    </source>
</evidence>
<evidence type="ECO:0000256" key="6">
    <source>
        <dbReference type="ARBA" id="ARBA00022723"/>
    </source>
</evidence>
<dbReference type="EMBL" id="OOIN01000014">
    <property type="protein sequence ID" value="SPO26513.1"/>
    <property type="molecule type" value="Genomic_DNA"/>
</dbReference>
<feature type="region of interest" description="Disordered" evidence="11">
    <location>
        <begin position="1"/>
        <end position="31"/>
    </location>
</feature>
<dbReference type="CDD" id="cd08761">
    <property type="entry name" value="Cyt_b561_CYB561D2_like"/>
    <property type="match status" value="1"/>
</dbReference>
<evidence type="ECO:0000313" key="15">
    <source>
        <dbReference type="Proteomes" id="UP000324022"/>
    </source>
</evidence>
<evidence type="ECO:0000313" key="14">
    <source>
        <dbReference type="EMBL" id="SPO26513.1"/>
    </source>
</evidence>
<dbReference type="SMART" id="SM00665">
    <property type="entry name" value="B561"/>
    <property type="match status" value="1"/>
</dbReference>
<feature type="domain" description="Cytochrome b561" evidence="13">
    <location>
        <begin position="41"/>
        <end position="248"/>
    </location>
</feature>
<evidence type="ECO:0000256" key="8">
    <source>
        <dbReference type="ARBA" id="ARBA00022989"/>
    </source>
</evidence>
<keyword evidence="5 12" id="KW-0812">Transmembrane</keyword>
<keyword evidence="8 12" id="KW-1133">Transmembrane helix</keyword>
<sequence length="251" mass="27193">MSSATEPLLPSSTTSETNEQSSTTPTPTLGPLTMVQKENLSTQSLGVQIPALLFVAIVWSLVLTTMSFTSLPLFGYHPLIQSLAILMLLQAIIVLQRTTPTNQQEKKAAFQTHQIINLLLVLPLFTVGASIMYYLHDQPGTSHWISYHGILGTLCVSVAWIQAALGAASVWCKGKLVGGENKGKALWKYHRLSGYVLVGLFLLTAALGVVETTWGQKNSGTIQRWTVVLALAGSTAALLARVQRSKLPKLR</sequence>
<keyword evidence="7" id="KW-0249">Electron transport</keyword>
<dbReference type="Pfam" id="PF03188">
    <property type="entry name" value="Cytochrom_B561"/>
    <property type="match status" value="1"/>
</dbReference>
<comment type="subcellular location">
    <subcellularLocation>
        <location evidence="2">Membrane</location>
        <topology evidence="2">Multi-pass membrane protein</topology>
    </subcellularLocation>
</comment>
<dbReference type="AlphaFoldDB" id="A0A5C3E720"/>
<evidence type="ECO:0000256" key="4">
    <source>
        <dbReference type="ARBA" id="ARBA00022617"/>
    </source>
</evidence>
<evidence type="ECO:0000256" key="5">
    <source>
        <dbReference type="ARBA" id="ARBA00022692"/>
    </source>
</evidence>
<keyword evidence="15" id="KW-1185">Reference proteome</keyword>
<keyword evidence="3" id="KW-0813">Transport</keyword>
<dbReference type="InterPro" id="IPR006593">
    <property type="entry name" value="Cyt_b561/ferric_Rdtase_TM"/>
</dbReference>
<evidence type="ECO:0000256" key="2">
    <source>
        <dbReference type="ARBA" id="ARBA00004141"/>
    </source>
</evidence>
<dbReference type="PANTHER" id="PTHR15422">
    <property type="entry name" value="OS05G0565100 PROTEIN"/>
    <property type="match status" value="1"/>
</dbReference>
<dbReference type="PROSITE" id="PS50939">
    <property type="entry name" value="CYTOCHROME_B561"/>
    <property type="match status" value="1"/>
</dbReference>
<feature type="transmembrane region" description="Helical" evidence="12">
    <location>
        <begin position="45"/>
        <end position="68"/>
    </location>
</feature>
<keyword evidence="10 12" id="KW-0472">Membrane</keyword>
<keyword evidence="6" id="KW-0479">Metal-binding</keyword>
<organism evidence="14 15">
    <name type="scientific">Ustilago trichophora</name>
    <dbReference type="NCBI Taxonomy" id="86804"/>
    <lineage>
        <taxon>Eukaryota</taxon>
        <taxon>Fungi</taxon>
        <taxon>Dikarya</taxon>
        <taxon>Basidiomycota</taxon>
        <taxon>Ustilaginomycotina</taxon>
        <taxon>Ustilaginomycetes</taxon>
        <taxon>Ustilaginales</taxon>
        <taxon>Ustilaginaceae</taxon>
        <taxon>Ustilago</taxon>
    </lineage>
</organism>
<feature type="transmembrane region" description="Helical" evidence="12">
    <location>
        <begin position="222"/>
        <end position="242"/>
    </location>
</feature>
<name>A0A5C3E720_9BASI</name>
<gene>
    <name evidence="14" type="ORF">UTRI_04102</name>
</gene>
<evidence type="ECO:0000256" key="10">
    <source>
        <dbReference type="ARBA" id="ARBA00023136"/>
    </source>
</evidence>
<evidence type="ECO:0000256" key="1">
    <source>
        <dbReference type="ARBA" id="ARBA00001970"/>
    </source>
</evidence>
<dbReference type="GO" id="GO:0140575">
    <property type="term" value="F:transmembrane monodehydroascorbate reductase activity"/>
    <property type="evidence" value="ECO:0007669"/>
    <property type="project" value="InterPro"/>
</dbReference>
<evidence type="ECO:0000256" key="7">
    <source>
        <dbReference type="ARBA" id="ARBA00022982"/>
    </source>
</evidence>
<dbReference type="PANTHER" id="PTHR15422:SF45">
    <property type="entry name" value="CYTOCHROME B561 DOMAIN-CONTAINING PROTEIN"/>
    <property type="match status" value="1"/>
</dbReference>
<keyword evidence="9" id="KW-0408">Iron</keyword>
<dbReference type="GO" id="GO:0046872">
    <property type="term" value="F:metal ion binding"/>
    <property type="evidence" value="ECO:0007669"/>
    <property type="project" value="UniProtKB-KW"/>
</dbReference>
<protein>
    <submittedName>
        <fullName evidence="14">Related to Cytochrome b561</fullName>
    </submittedName>
</protein>
<feature type="transmembrane region" description="Helical" evidence="12">
    <location>
        <begin position="192"/>
        <end position="210"/>
    </location>
</feature>
<evidence type="ECO:0000256" key="3">
    <source>
        <dbReference type="ARBA" id="ARBA00022448"/>
    </source>
</evidence>
<proteinExistence type="predicted"/>
<feature type="transmembrane region" description="Helical" evidence="12">
    <location>
        <begin position="74"/>
        <end position="95"/>
    </location>
</feature>
<accession>A0A5C3E720</accession>
<evidence type="ECO:0000259" key="13">
    <source>
        <dbReference type="PROSITE" id="PS50939"/>
    </source>
</evidence>
<feature type="transmembrane region" description="Helical" evidence="12">
    <location>
        <begin position="115"/>
        <end position="135"/>
    </location>
</feature>
<feature type="compositionally biased region" description="Low complexity" evidence="11">
    <location>
        <begin position="10"/>
        <end position="31"/>
    </location>
</feature>
<dbReference type="OrthoDB" id="432881at2759"/>